<evidence type="ECO:0000256" key="6">
    <source>
        <dbReference type="ARBA" id="ARBA00031720"/>
    </source>
</evidence>
<dbReference type="PANTHER" id="PTHR38007">
    <property type="entry name" value="CRISPR SYSTEM CMS PROTEIN CSM5"/>
    <property type="match status" value="1"/>
</dbReference>
<proteinExistence type="inferred from homology"/>
<dbReference type="KEGG" id="cbx:Cenrod_0809"/>
<evidence type="ECO:0000256" key="1">
    <source>
        <dbReference type="ARBA" id="ARBA00003088"/>
    </source>
</evidence>
<reference evidence="9 10" key="1">
    <citation type="journal article" date="2013" name="Genome Biol.">
        <title>Genomic analysis reveals key aspects of prokaryotic symbiosis in the phototrophic consortium "Chlorochromatium aggregatum".</title>
        <authorList>
            <person name="Liu Z."/>
            <person name="Muller J."/>
            <person name="Li T."/>
            <person name="Alvey R.M."/>
            <person name="Vogl K."/>
            <person name="Frigaard N.U."/>
            <person name="Rockwell N.C."/>
            <person name="Boyd E.S."/>
            <person name="Tomsho L.P."/>
            <person name="Schuster S.C."/>
            <person name="Henke P."/>
            <person name="Rohde M."/>
            <person name="Overmann J."/>
            <person name="Bryant D.A."/>
        </authorList>
    </citation>
    <scope>NUCLEOTIDE SEQUENCE [LARGE SCALE GENOMIC DNA]</scope>
    <source>
        <strain evidence="9">CR</strain>
    </source>
</reference>
<comment type="function">
    <text evidence="1">This subunit might be involved in maturation of a crRNA intermediate to its mature form.</text>
</comment>
<dbReference type="GO" id="GO:0003723">
    <property type="term" value="F:RNA binding"/>
    <property type="evidence" value="ECO:0007669"/>
    <property type="project" value="UniProtKB-KW"/>
</dbReference>
<evidence type="ECO:0000256" key="4">
    <source>
        <dbReference type="ARBA" id="ARBA00022884"/>
    </source>
</evidence>
<dbReference type="GO" id="GO:0051607">
    <property type="term" value="P:defense response to virus"/>
    <property type="evidence" value="ECO:0007669"/>
    <property type="project" value="UniProtKB-KW"/>
</dbReference>
<dbReference type="EMBL" id="CP004885">
    <property type="protein sequence ID" value="AGX86915.1"/>
    <property type="molecule type" value="Genomic_DNA"/>
</dbReference>
<dbReference type="Pfam" id="PF03787">
    <property type="entry name" value="RAMPs"/>
    <property type="match status" value="1"/>
</dbReference>
<dbReference type="Proteomes" id="UP000017184">
    <property type="component" value="Chromosome"/>
</dbReference>
<evidence type="ECO:0000256" key="3">
    <source>
        <dbReference type="ARBA" id="ARBA00016113"/>
    </source>
</evidence>
<dbReference type="InterPro" id="IPR005537">
    <property type="entry name" value="RAMP_III_fam"/>
</dbReference>
<dbReference type="AlphaFoldDB" id="U5N6L2"/>
<evidence type="ECO:0000313" key="9">
    <source>
        <dbReference type="EMBL" id="AGX86915.1"/>
    </source>
</evidence>
<feature type="region of interest" description="Disordered" evidence="7">
    <location>
        <begin position="436"/>
        <end position="460"/>
    </location>
</feature>
<accession>U5N6L2</accession>
<comment type="similarity">
    <text evidence="2">Belongs to the CRISPR-associated Csm5 family.</text>
</comment>
<dbReference type="HOGENOM" id="CLU_036878_2_0_4"/>
<feature type="domain" description="CRISPR type III-associated protein" evidence="8">
    <location>
        <begin position="12"/>
        <end position="316"/>
    </location>
</feature>
<dbReference type="OrthoDB" id="24360at2"/>
<evidence type="ECO:0000256" key="5">
    <source>
        <dbReference type="ARBA" id="ARBA00023118"/>
    </source>
</evidence>
<evidence type="ECO:0000256" key="7">
    <source>
        <dbReference type="SAM" id="MobiDB-lite"/>
    </source>
</evidence>
<keyword evidence="4" id="KW-0694">RNA-binding</keyword>
<gene>
    <name evidence="9" type="ORF">Cenrod_0809</name>
</gene>
<organism evidence="9 10">
    <name type="scientific">Candidatus Symbiobacter mobilis CR</name>
    <dbReference type="NCBI Taxonomy" id="946483"/>
    <lineage>
        <taxon>Bacteria</taxon>
        <taxon>Pseudomonadati</taxon>
        <taxon>Pseudomonadota</taxon>
        <taxon>Betaproteobacteria</taxon>
        <taxon>Burkholderiales</taxon>
        <taxon>Comamonadaceae</taxon>
    </lineage>
</organism>
<dbReference type="PATRIC" id="fig|946483.4.peg.810"/>
<dbReference type="eggNOG" id="COG1332">
    <property type="taxonomic scope" value="Bacteria"/>
</dbReference>
<dbReference type="InterPro" id="IPR010173">
    <property type="entry name" value="CRISPR-assoc_Csm5"/>
</dbReference>
<name>U5N6L2_9BURK</name>
<evidence type="ECO:0000259" key="8">
    <source>
        <dbReference type="Pfam" id="PF03787"/>
    </source>
</evidence>
<keyword evidence="5" id="KW-0051">Antiviral defense</keyword>
<keyword evidence="10" id="KW-1185">Reference proteome</keyword>
<sequence length="565" mass="63703">MKPFLQTHRLALTPLSPIHIGCGEDFLPTNYVIVKDALYGFDPSQAIAGKMVDELQKLVDARSPNLLAIQKLFYKNAADIQPWAQVLVPVSSGVVSQYQQRIGQVAQNEGDGTKVINRLAIERHSYTGADQAAYIPGSSFKGCLRTAWLDHINAGHVPPDTVRENKSTANFEKELFRGDFQNSPLRLLKVADFMPAPGQELERRVLFAINHKKAQVLDRAGQERTGRGPTTRKECILHGQFRALVAEGVLGTLEAVQGKADPKELPHLEPQDWRTLAKYSNAYHLPRLLGELAMLERRNMGCERWRARLAALLKELEAPLQKGEMFLVRLGRFGGAESKTLSGKGVARIKILEGRSPEGRQQSSFHEQTKTIWLAAEQEDDRDHALPFGWAVVEINPGEPCTALQTWCAAQSANKTKLSALREELHTLRAAAMQKREEQRRLAEEQARTKQEQERAQKEREQAIAQMTEQGRRIEQLRQRCEEWHARMPPHGNYKHQAANHAQAGLFQDAHRLINQAVTEGWSTEDKATLAKMLEEWLPKVVALRGKELGKDERKKLQWAKLCNG</sequence>
<dbReference type="STRING" id="946483.Cenrod_0809"/>
<dbReference type="PANTHER" id="PTHR38007:SF1">
    <property type="entry name" value="CRISPR SYSTEM CMS PROTEIN CSM5"/>
    <property type="match status" value="1"/>
</dbReference>
<dbReference type="RefSeq" id="WP_022771735.1">
    <property type="nucleotide sequence ID" value="NC_022576.1"/>
</dbReference>
<protein>
    <recommendedName>
        <fullName evidence="3">CRISPR system Cms protein Csm5</fullName>
    </recommendedName>
    <alternativeName>
        <fullName evidence="6">CRISPR type III A-associated protein Csm5</fullName>
    </alternativeName>
</protein>
<evidence type="ECO:0000256" key="2">
    <source>
        <dbReference type="ARBA" id="ARBA00006680"/>
    </source>
</evidence>
<evidence type="ECO:0000313" key="10">
    <source>
        <dbReference type="Proteomes" id="UP000017184"/>
    </source>
</evidence>